<gene>
    <name evidence="1" type="ordered locus">TP04_0922</name>
</gene>
<organism evidence="1 2">
    <name type="scientific">Theileria parva</name>
    <name type="common">East coast fever infection agent</name>
    <dbReference type="NCBI Taxonomy" id="5875"/>
    <lineage>
        <taxon>Eukaryota</taxon>
        <taxon>Sar</taxon>
        <taxon>Alveolata</taxon>
        <taxon>Apicomplexa</taxon>
        <taxon>Aconoidasida</taxon>
        <taxon>Piroplasmida</taxon>
        <taxon>Theileriidae</taxon>
        <taxon>Theileria</taxon>
    </lineage>
</organism>
<dbReference type="VEuPathDB" id="PiroplasmaDB:TpMuguga_04g00922"/>
<evidence type="ECO:0000313" key="2">
    <source>
        <dbReference type="Proteomes" id="UP000001949"/>
    </source>
</evidence>
<dbReference type="EMBL" id="AAGK01000004">
    <property type="protein sequence ID" value="EAN32278.1"/>
    <property type="molecule type" value="Genomic_DNA"/>
</dbReference>
<dbReference type="Proteomes" id="UP000001949">
    <property type="component" value="Unassembled WGS sequence"/>
</dbReference>
<reference evidence="1 2" key="1">
    <citation type="journal article" date="2005" name="Science">
        <title>Genome sequence of Theileria parva, a bovine pathogen that transforms lymphocytes.</title>
        <authorList>
            <person name="Gardner M.J."/>
            <person name="Bishop R."/>
            <person name="Shah T."/>
            <person name="de Villiers E.P."/>
            <person name="Carlton J.M."/>
            <person name="Hall N."/>
            <person name="Ren Q."/>
            <person name="Paulsen I.T."/>
            <person name="Pain A."/>
            <person name="Berriman M."/>
            <person name="Wilson R.J.M."/>
            <person name="Sato S."/>
            <person name="Ralph S.A."/>
            <person name="Mann D.J."/>
            <person name="Xiong Z."/>
            <person name="Shallom S.J."/>
            <person name="Weidman J."/>
            <person name="Jiang L."/>
            <person name="Lynn J."/>
            <person name="Weaver B."/>
            <person name="Shoaibi A."/>
            <person name="Domingo A.R."/>
            <person name="Wasawo D."/>
            <person name="Crabtree J."/>
            <person name="Wortman J.R."/>
            <person name="Haas B."/>
            <person name="Angiuoli S.V."/>
            <person name="Creasy T.H."/>
            <person name="Lu C."/>
            <person name="Suh B."/>
            <person name="Silva J.C."/>
            <person name="Utterback T.R."/>
            <person name="Feldblyum T.V."/>
            <person name="Pertea M."/>
            <person name="Allen J."/>
            <person name="Nierman W.C."/>
            <person name="Taracha E.L.N."/>
            <person name="Salzberg S.L."/>
            <person name="White O.R."/>
            <person name="Fitzhugh H.A."/>
            <person name="Morzaria S."/>
            <person name="Venter J.C."/>
            <person name="Fraser C.M."/>
            <person name="Nene V."/>
        </authorList>
    </citation>
    <scope>NUCLEOTIDE SEQUENCE [LARGE SCALE GENOMIC DNA]</scope>
    <source>
        <strain evidence="1 2">Muguga</strain>
    </source>
</reference>
<proteinExistence type="predicted"/>
<keyword evidence="2" id="KW-1185">Reference proteome</keyword>
<dbReference type="RefSeq" id="XP_764561.1">
    <property type="nucleotide sequence ID" value="XM_759468.1"/>
</dbReference>
<comment type="caution">
    <text evidence="1">The sequence shown here is derived from an EMBL/GenBank/DDBJ whole genome shotgun (WGS) entry which is preliminary data.</text>
</comment>
<dbReference type="AlphaFoldDB" id="Q4N128"/>
<accession>Q4N128</accession>
<protein>
    <submittedName>
        <fullName evidence="1">Uncharacterized protein</fullName>
    </submittedName>
</protein>
<sequence>MILKDEIWRDSLVKYVESILYEELCSCICYSAMAENWPAQRVKIQRERPPDPLL</sequence>
<evidence type="ECO:0000313" key="1">
    <source>
        <dbReference type="EMBL" id="EAN32278.1"/>
    </source>
</evidence>
<dbReference type="GeneID" id="3500845"/>
<name>Q4N128_THEPA</name>
<dbReference type="InParanoid" id="Q4N128"/>
<dbReference type="KEGG" id="tpv:TP04_0922"/>